<sequence length="963" mass="109696">MANYLLTLLSNDYVRLFECEDYADVIIRVGEGSDVKSFRAHSLILRTRSSYFRTELQNYRTNSLLVFNQPNIPVRIFEILLRYLYTGRLDIINNNIPDTLSVLSAANKLGFSDLCSYIQDYLLAFKKDLLKQHFTLLYGVAKEFESLSAFCIELINQDPKIIFHNESFTYFEKEELLHFCENFSSLIDPIKLWDKILEWANFQLETMGKNQVTTLKELINPLVSYIDFKQVKREDFFQKVRPFRSIFNDDDYIQILEYVLRSDLPQSSQPQHAIGIHTIPSPNIEPLLPPPAPLNMDSILITPIYFKIISGWINELGRSGQNDHRFSLLLRGSYHGFSSRVFHDLCDFKNATLTICKIKNTNEIIGGFNPVDWTSSPAPGKYSNTKRSFIFSLDLNNINKSVLSRVVDDKHAIFQHRDFGPSFGLKSDLKLYSMNNKLCCCVKTSYEKPIRSSKSEFALDDYEVWRDRECDGIVATLSGHGDRVNCVSFIDRGDGLHQKSVAIISGSVDKTARIWKKNQNGKWVNSAILEPHGGSVNTIGVIRAKSIIVNKDLVVTGSAEGALKVWERTIIDDAKVDCIQTIDLESKYPLALALSYFPDSKVPILAIGCTDKKILIYAQKDRQFIKSLSLQGHENWVRSLSFAVYTSSGDVPDLQKSNILQQHKLKDGDLLLASASQDKYVRLWKISYNGEILKSKSLDGDDMDEIKNNEVEKRSNTTVTEKSSVKELLENLQDDAIQKVQLSTKAHVIDIETDNASIKLGWVELVEMLWVFFGGLFGPNGNYIIAHGHTGAFHLWKEEENQNWQPQVSISGHFNSVQDIEWDPTLKYLVSVSLDQTARLFAPWNRLIDGTSVTTWHEIGRPQIHGYDIYCLAFVDKWRVISGADEKVKIWRQTDDTSQNTTQWRCISTIKLSEAVTAIDFAPRFITESYCIAVGLENGKLLLFKSEDAKLENWSLALDVGKE</sequence>
<evidence type="ECO:0000313" key="1">
    <source>
        <dbReference type="EMBL" id="CAG8443117.1"/>
    </source>
</evidence>
<accession>A0ACA9JYY2</accession>
<protein>
    <submittedName>
        <fullName evidence="1">4939_t:CDS:1</fullName>
    </submittedName>
</protein>
<evidence type="ECO:0000313" key="2">
    <source>
        <dbReference type="Proteomes" id="UP000789525"/>
    </source>
</evidence>
<dbReference type="EMBL" id="CAJVPT010000337">
    <property type="protein sequence ID" value="CAG8443117.1"/>
    <property type="molecule type" value="Genomic_DNA"/>
</dbReference>
<proteinExistence type="predicted"/>
<comment type="caution">
    <text evidence="1">The sequence shown here is derived from an EMBL/GenBank/DDBJ whole genome shotgun (WGS) entry which is preliminary data.</text>
</comment>
<keyword evidence="2" id="KW-1185">Reference proteome</keyword>
<dbReference type="Proteomes" id="UP000789525">
    <property type="component" value="Unassembled WGS sequence"/>
</dbReference>
<reference evidence="1" key="1">
    <citation type="submission" date="2021-06" db="EMBL/GenBank/DDBJ databases">
        <authorList>
            <person name="Kallberg Y."/>
            <person name="Tangrot J."/>
            <person name="Rosling A."/>
        </authorList>
    </citation>
    <scope>NUCLEOTIDE SEQUENCE</scope>
    <source>
        <strain evidence="1">CL356</strain>
    </source>
</reference>
<gene>
    <name evidence="1" type="ORF">ACOLOM_LOCUS361</name>
</gene>
<organism evidence="1 2">
    <name type="scientific">Acaulospora colombiana</name>
    <dbReference type="NCBI Taxonomy" id="27376"/>
    <lineage>
        <taxon>Eukaryota</taxon>
        <taxon>Fungi</taxon>
        <taxon>Fungi incertae sedis</taxon>
        <taxon>Mucoromycota</taxon>
        <taxon>Glomeromycotina</taxon>
        <taxon>Glomeromycetes</taxon>
        <taxon>Diversisporales</taxon>
        <taxon>Acaulosporaceae</taxon>
        <taxon>Acaulospora</taxon>
    </lineage>
</organism>
<name>A0ACA9JYY2_9GLOM</name>